<feature type="compositionally biased region" description="Low complexity" evidence="2">
    <location>
        <begin position="413"/>
        <end position="435"/>
    </location>
</feature>
<evidence type="ECO:0000256" key="2">
    <source>
        <dbReference type="SAM" id="MobiDB-lite"/>
    </source>
</evidence>
<evidence type="ECO:0008006" key="8">
    <source>
        <dbReference type="Google" id="ProtNLM"/>
    </source>
</evidence>
<feature type="region of interest" description="Disordered" evidence="2">
    <location>
        <begin position="318"/>
        <end position="343"/>
    </location>
</feature>
<evidence type="ECO:0000313" key="6">
    <source>
        <dbReference type="EMBL" id="KAF0291945.1"/>
    </source>
</evidence>
<reference evidence="6 7" key="1">
    <citation type="submission" date="2019-07" db="EMBL/GenBank/DDBJ databases">
        <title>Draft genome assembly of a fouling barnacle, Amphibalanus amphitrite (Darwin, 1854): The first reference genome for Thecostraca.</title>
        <authorList>
            <person name="Kim W."/>
        </authorList>
    </citation>
    <scope>NUCLEOTIDE SEQUENCE [LARGE SCALE GENOMIC DNA]</scope>
    <source>
        <strain evidence="6">SNU_AA5</strain>
        <tissue evidence="6">Soma without cirri and trophi</tissue>
    </source>
</reference>
<feature type="compositionally biased region" description="Basic residues" evidence="2">
    <location>
        <begin position="157"/>
        <end position="180"/>
    </location>
</feature>
<feature type="compositionally biased region" description="Low complexity" evidence="2">
    <location>
        <begin position="448"/>
        <end position="460"/>
    </location>
</feature>
<feature type="compositionally biased region" description="Basic and acidic residues" evidence="2">
    <location>
        <begin position="390"/>
        <end position="408"/>
    </location>
</feature>
<proteinExistence type="predicted"/>
<feature type="region of interest" description="Disordered" evidence="2">
    <location>
        <begin position="373"/>
        <end position="466"/>
    </location>
</feature>
<evidence type="ECO:0000256" key="1">
    <source>
        <dbReference type="PROSITE-ProRule" id="PRU00266"/>
    </source>
</evidence>
<feature type="compositionally biased region" description="Acidic residues" evidence="2">
    <location>
        <begin position="132"/>
        <end position="142"/>
    </location>
</feature>
<dbReference type="GO" id="GO:0048024">
    <property type="term" value="P:regulation of mRNA splicing, via spliceosome"/>
    <property type="evidence" value="ECO:0007669"/>
    <property type="project" value="TreeGrafter"/>
</dbReference>
<feature type="domain" description="G-patch" evidence="5">
    <location>
        <begin position="552"/>
        <end position="598"/>
    </location>
</feature>
<comment type="caution">
    <text evidence="6">The sequence shown here is derived from an EMBL/GenBank/DDBJ whole genome shotgun (WGS) entry which is preliminary data.</text>
</comment>
<feature type="signal peptide" evidence="3">
    <location>
        <begin position="1"/>
        <end position="16"/>
    </location>
</feature>
<dbReference type="SUPFAM" id="SSF54768">
    <property type="entry name" value="dsRNA-binding domain-like"/>
    <property type="match status" value="1"/>
</dbReference>
<name>A0A6A4VDI7_AMPAM</name>
<dbReference type="SMART" id="SM00443">
    <property type="entry name" value="G_patch"/>
    <property type="match status" value="1"/>
</dbReference>
<feature type="chain" id="PRO_5025554306" description="Protein SON" evidence="3">
    <location>
        <begin position="17"/>
        <end position="708"/>
    </location>
</feature>
<keyword evidence="7" id="KW-1185">Reference proteome</keyword>
<evidence type="ECO:0000259" key="5">
    <source>
        <dbReference type="PROSITE" id="PS50174"/>
    </source>
</evidence>
<dbReference type="PROSITE" id="PS50174">
    <property type="entry name" value="G_PATCH"/>
    <property type="match status" value="1"/>
</dbReference>
<gene>
    <name evidence="6" type="ORF">FJT64_010006</name>
</gene>
<dbReference type="Proteomes" id="UP000440578">
    <property type="component" value="Unassembled WGS sequence"/>
</dbReference>
<evidence type="ECO:0000313" key="7">
    <source>
        <dbReference type="Proteomes" id="UP000440578"/>
    </source>
</evidence>
<dbReference type="InterPro" id="IPR014720">
    <property type="entry name" value="dsRBD_dom"/>
</dbReference>
<dbReference type="GO" id="GO:0051726">
    <property type="term" value="P:regulation of cell cycle"/>
    <property type="evidence" value="ECO:0007669"/>
    <property type="project" value="InterPro"/>
</dbReference>
<sequence length="708" mass="77818">MATCSFCLPIPALGLAYVAFLPHPISRGPGSGQLAAARRVSENSLSLSAAAEPAGRQARRGATIVIRSLKHSAVFEQAEEEARRREAERQARYEDGEISDSSSDAAGPAETPAGKADAEEDPVDKTEHSNADDGEISSDENEVSGKKNDKTDEDGKKKSKKAHKKGRDRSSSRHKRRRRSGSSSRTRDRDSERDGERDRSPRDSGRHGHRERHRSSRRRRSSRSASRERHRSRERSSRRDRDWDQHDHRDRDRGDRRDRDRGDLRERIDKRRLLEVARRNALRLGEEGLLPAGLEAALPDPRRATAKNLHQLTEMCRRLRDEESDGGGRTGGRRASDDEAPFHHPFAVKERPSHIVMNIRNAPQLPVKTHAERQATVAKLSSSFPVSSGEQHRTKELEWVPVEPENKTKSSSTAPKAIEAPPAATEPATTTAAAPTPVPAPVPPPVTTPAAAPAPADSVFPTPPPPPEVDLNTIVSRRLTAIRELQQNPHSRQAQHLMDSAHQDMQNWAASQQRPGVFHGSTGARVLSAAELSTGQQAWAKKNQLKTSAPVTGGVGELLLKKMGWRPGQGLGKNQDGSLTPLLLDVKMDKKGLVSEDERPGAKRQAPVTMTTVKDLSGKHPISALMELCTKRRWGPPDFQLCMDRGPAHNKHFLYKAPLQPAALMTSLDGPTNSTLISRRSALASRLMSLAPEALTWGLARPVCVPPP</sequence>
<feature type="compositionally biased region" description="Basic and acidic residues" evidence="2">
    <location>
        <begin position="334"/>
        <end position="343"/>
    </location>
</feature>
<dbReference type="AlphaFoldDB" id="A0A6A4VDI7"/>
<dbReference type="GO" id="GO:0003723">
    <property type="term" value="F:RNA binding"/>
    <property type="evidence" value="ECO:0007669"/>
    <property type="project" value="UniProtKB-UniRule"/>
</dbReference>
<keyword evidence="1" id="KW-0694">RNA-binding</keyword>
<feature type="compositionally biased region" description="Basic and acidic residues" evidence="2">
    <location>
        <begin position="234"/>
        <end position="271"/>
    </location>
</feature>
<dbReference type="EMBL" id="VIIS01001847">
    <property type="protein sequence ID" value="KAF0291945.1"/>
    <property type="molecule type" value="Genomic_DNA"/>
</dbReference>
<dbReference type="PROSITE" id="PS50137">
    <property type="entry name" value="DS_RBD"/>
    <property type="match status" value="1"/>
</dbReference>
<evidence type="ECO:0000256" key="3">
    <source>
        <dbReference type="SAM" id="SignalP"/>
    </source>
</evidence>
<dbReference type="PANTHER" id="PTHR46528:SF1">
    <property type="entry name" value="PROTEIN SON"/>
    <property type="match status" value="1"/>
</dbReference>
<dbReference type="Pfam" id="PF01585">
    <property type="entry name" value="G-patch"/>
    <property type="match status" value="1"/>
</dbReference>
<dbReference type="Pfam" id="PF14709">
    <property type="entry name" value="DND1_DSRM"/>
    <property type="match status" value="1"/>
</dbReference>
<keyword evidence="3" id="KW-0732">Signal</keyword>
<feature type="compositionally biased region" description="Polar residues" evidence="2">
    <location>
        <begin position="379"/>
        <end position="389"/>
    </location>
</feature>
<dbReference type="OrthoDB" id="786951at2759"/>
<dbReference type="InterPro" id="IPR032922">
    <property type="entry name" value="SON"/>
</dbReference>
<accession>A0A6A4VDI7</accession>
<organism evidence="6 7">
    <name type="scientific">Amphibalanus amphitrite</name>
    <name type="common">Striped barnacle</name>
    <name type="synonym">Balanus amphitrite</name>
    <dbReference type="NCBI Taxonomy" id="1232801"/>
    <lineage>
        <taxon>Eukaryota</taxon>
        <taxon>Metazoa</taxon>
        <taxon>Ecdysozoa</taxon>
        <taxon>Arthropoda</taxon>
        <taxon>Crustacea</taxon>
        <taxon>Multicrustacea</taxon>
        <taxon>Cirripedia</taxon>
        <taxon>Thoracica</taxon>
        <taxon>Thoracicalcarea</taxon>
        <taxon>Balanomorpha</taxon>
        <taxon>Balanoidea</taxon>
        <taxon>Balanidae</taxon>
        <taxon>Amphibalaninae</taxon>
        <taxon>Amphibalanus</taxon>
    </lineage>
</organism>
<feature type="compositionally biased region" description="Basic residues" evidence="2">
    <location>
        <begin position="207"/>
        <end position="233"/>
    </location>
</feature>
<feature type="compositionally biased region" description="Basic and acidic residues" evidence="2">
    <location>
        <begin position="143"/>
        <end position="156"/>
    </location>
</feature>
<feature type="region of interest" description="Disordered" evidence="2">
    <location>
        <begin position="71"/>
        <end position="271"/>
    </location>
</feature>
<protein>
    <recommendedName>
        <fullName evidence="8">Protein SON</fullName>
    </recommendedName>
</protein>
<dbReference type="PANTHER" id="PTHR46528">
    <property type="entry name" value="PROTEIN SON"/>
    <property type="match status" value="1"/>
</dbReference>
<feature type="compositionally biased region" description="Basic and acidic residues" evidence="2">
    <location>
        <begin position="80"/>
        <end position="95"/>
    </location>
</feature>
<feature type="domain" description="DRBM" evidence="4">
    <location>
        <begin position="620"/>
        <end position="692"/>
    </location>
</feature>
<dbReference type="InterPro" id="IPR000467">
    <property type="entry name" value="G_patch_dom"/>
</dbReference>
<evidence type="ECO:0000259" key="4">
    <source>
        <dbReference type="PROSITE" id="PS50137"/>
    </source>
</evidence>
<feature type="compositionally biased region" description="Pro residues" evidence="2">
    <location>
        <begin position="436"/>
        <end position="447"/>
    </location>
</feature>
<feature type="compositionally biased region" description="Basic and acidic residues" evidence="2">
    <location>
        <begin position="185"/>
        <end position="206"/>
    </location>
</feature>
<dbReference type="Gene3D" id="3.30.160.20">
    <property type="match status" value="1"/>
</dbReference>